<dbReference type="PROSITE" id="PS50949">
    <property type="entry name" value="HTH_GNTR"/>
    <property type="match status" value="1"/>
</dbReference>
<dbReference type="GO" id="GO:0008483">
    <property type="term" value="F:transaminase activity"/>
    <property type="evidence" value="ECO:0007669"/>
    <property type="project" value="UniProtKB-KW"/>
</dbReference>
<accession>A0ABV2T4X4</accession>
<dbReference type="Gene3D" id="1.10.10.10">
    <property type="entry name" value="Winged helix-like DNA-binding domain superfamily/Winged helix DNA-binding domain"/>
    <property type="match status" value="1"/>
</dbReference>
<dbReference type="Pfam" id="PF00155">
    <property type="entry name" value="Aminotran_1_2"/>
    <property type="match status" value="1"/>
</dbReference>
<dbReference type="SUPFAM" id="SSF53383">
    <property type="entry name" value="PLP-dependent transferases"/>
    <property type="match status" value="1"/>
</dbReference>
<name>A0ABV2T4X4_9BACT</name>
<dbReference type="SMART" id="SM00345">
    <property type="entry name" value="HTH_GNTR"/>
    <property type="match status" value="1"/>
</dbReference>
<dbReference type="InterPro" id="IPR015422">
    <property type="entry name" value="PyrdxlP-dep_Trfase_small"/>
</dbReference>
<evidence type="ECO:0000313" key="7">
    <source>
        <dbReference type="EMBL" id="MET6998081.1"/>
    </source>
</evidence>
<protein>
    <submittedName>
        <fullName evidence="7">PLP-dependent aminotransferase family protein</fullName>
    </submittedName>
</protein>
<dbReference type="SUPFAM" id="SSF46785">
    <property type="entry name" value="Winged helix' DNA-binding domain"/>
    <property type="match status" value="1"/>
</dbReference>
<dbReference type="Pfam" id="PF00392">
    <property type="entry name" value="GntR"/>
    <property type="match status" value="1"/>
</dbReference>
<dbReference type="InterPro" id="IPR051446">
    <property type="entry name" value="HTH_trans_reg/aminotransferase"/>
</dbReference>
<keyword evidence="5" id="KW-0804">Transcription</keyword>
<sequence>MKHYKYEAIAAEIEEHIIAGRYRPGDRLPSIRILKEKFNTSISTIQNAYDYLLAKGLVESLLKSGYYVSASAHQHQENTPVKSKPVIVRDAVFKHHLSAITTWNQQRNAFSEFNVAAAGDAFIPQKLVLRTMQQVIRSQGIGLLRYYPANGAFHLREQIVRRAAQYHTGLHAGELIITDGALQALYIALASVCAPGDVVALESPCIFSILEVIRMLKLKVVEIPVDVNNGFDIDYLKKVCTKHTVKAIVVTPNFHNPTGTLLSNDQKKYLLHLAQLHQIVLIENDVYGDLNFTEQRPCNIKAFDDSGLVMTYTSYSKSLAAGVRLGWLSAGRFFHRAEQLKFAIGSTVAPIYQETVGALLQSNSYDRHIRSFRMQLAKQAYHTLGLLASAFPPGTRISTPKGGYNMWVQMDARVDMTAFYSYCEKAGIRFTPGYTFSFAQVYHHFFRVVFADKYSRTKEKAIRLAGQTAHTLICTD</sequence>
<reference evidence="7 8" key="1">
    <citation type="submission" date="2024-06" db="EMBL/GenBank/DDBJ databases">
        <title>Chitinophaga defluvii sp. nov., isolated from municipal sewage.</title>
        <authorList>
            <person name="Zhang L."/>
        </authorList>
    </citation>
    <scope>NUCLEOTIDE SEQUENCE [LARGE SCALE GENOMIC DNA]</scope>
    <source>
        <strain evidence="7 8">H8</strain>
    </source>
</reference>
<evidence type="ECO:0000313" key="8">
    <source>
        <dbReference type="Proteomes" id="UP001549749"/>
    </source>
</evidence>
<evidence type="ECO:0000259" key="6">
    <source>
        <dbReference type="PROSITE" id="PS50949"/>
    </source>
</evidence>
<dbReference type="InterPro" id="IPR015421">
    <property type="entry name" value="PyrdxlP-dep_Trfase_major"/>
</dbReference>
<comment type="similarity">
    <text evidence="1">In the C-terminal section; belongs to the class-I pyridoxal-phosphate-dependent aminotransferase family.</text>
</comment>
<proteinExistence type="inferred from homology"/>
<dbReference type="CDD" id="cd07377">
    <property type="entry name" value="WHTH_GntR"/>
    <property type="match status" value="1"/>
</dbReference>
<evidence type="ECO:0000256" key="1">
    <source>
        <dbReference type="ARBA" id="ARBA00005384"/>
    </source>
</evidence>
<dbReference type="Proteomes" id="UP001549749">
    <property type="component" value="Unassembled WGS sequence"/>
</dbReference>
<keyword evidence="7" id="KW-0032">Aminotransferase</keyword>
<keyword evidence="4" id="KW-0238">DNA-binding</keyword>
<dbReference type="PANTHER" id="PTHR46577">
    <property type="entry name" value="HTH-TYPE TRANSCRIPTIONAL REGULATORY PROTEIN GABR"/>
    <property type="match status" value="1"/>
</dbReference>
<dbReference type="PANTHER" id="PTHR46577:SF2">
    <property type="entry name" value="TRANSCRIPTIONAL REGULATORY PROTEIN"/>
    <property type="match status" value="1"/>
</dbReference>
<keyword evidence="7" id="KW-0808">Transferase</keyword>
<keyword evidence="2" id="KW-0663">Pyridoxal phosphate</keyword>
<dbReference type="Gene3D" id="3.90.1150.10">
    <property type="entry name" value="Aspartate Aminotransferase, domain 1"/>
    <property type="match status" value="1"/>
</dbReference>
<gene>
    <name evidence="7" type="ORF">ABR189_11900</name>
</gene>
<feature type="domain" description="HTH gntR-type" evidence="6">
    <location>
        <begin position="3"/>
        <end position="71"/>
    </location>
</feature>
<evidence type="ECO:0000256" key="3">
    <source>
        <dbReference type="ARBA" id="ARBA00023015"/>
    </source>
</evidence>
<dbReference type="InterPro" id="IPR036390">
    <property type="entry name" value="WH_DNA-bd_sf"/>
</dbReference>
<dbReference type="EMBL" id="JBEXAC010000001">
    <property type="protein sequence ID" value="MET6998081.1"/>
    <property type="molecule type" value="Genomic_DNA"/>
</dbReference>
<dbReference type="Gene3D" id="3.40.640.10">
    <property type="entry name" value="Type I PLP-dependent aspartate aminotransferase-like (Major domain)"/>
    <property type="match status" value="1"/>
</dbReference>
<dbReference type="InterPro" id="IPR015424">
    <property type="entry name" value="PyrdxlP-dep_Trfase"/>
</dbReference>
<evidence type="ECO:0000256" key="2">
    <source>
        <dbReference type="ARBA" id="ARBA00022898"/>
    </source>
</evidence>
<evidence type="ECO:0000256" key="5">
    <source>
        <dbReference type="ARBA" id="ARBA00023163"/>
    </source>
</evidence>
<comment type="caution">
    <text evidence="7">The sequence shown here is derived from an EMBL/GenBank/DDBJ whole genome shotgun (WGS) entry which is preliminary data.</text>
</comment>
<keyword evidence="8" id="KW-1185">Reference proteome</keyword>
<dbReference type="RefSeq" id="WP_354660716.1">
    <property type="nucleotide sequence ID" value="NZ_JBEXAC010000001.1"/>
</dbReference>
<evidence type="ECO:0000256" key="4">
    <source>
        <dbReference type="ARBA" id="ARBA00023125"/>
    </source>
</evidence>
<organism evidence="7 8">
    <name type="scientific">Chitinophaga defluvii</name>
    <dbReference type="NCBI Taxonomy" id="3163343"/>
    <lineage>
        <taxon>Bacteria</taxon>
        <taxon>Pseudomonadati</taxon>
        <taxon>Bacteroidota</taxon>
        <taxon>Chitinophagia</taxon>
        <taxon>Chitinophagales</taxon>
        <taxon>Chitinophagaceae</taxon>
        <taxon>Chitinophaga</taxon>
    </lineage>
</organism>
<keyword evidence="3" id="KW-0805">Transcription regulation</keyword>
<dbReference type="InterPro" id="IPR000524">
    <property type="entry name" value="Tscrpt_reg_HTH_GntR"/>
</dbReference>
<dbReference type="CDD" id="cd00609">
    <property type="entry name" value="AAT_like"/>
    <property type="match status" value="1"/>
</dbReference>
<dbReference type="InterPro" id="IPR036388">
    <property type="entry name" value="WH-like_DNA-bd_sf"/>
</dbReference>
<dbReference type="InterPro" id="IPR004839">
    <property type="entry name" value="Aminotransferase_I/II_large"/>
</dbReference>